<evidence type="ECO:0000313" key="2">
    <source>
        <dbReference type="Proteomes" id="UP000249146"/>
    </source>
</evidence>
<proteinExistence type="predicted"/>
<protein>
    <submittedName>
        <fullName evidence="1">Uncharacterized protein</fullName>
    </submittedName>
</protein>
<sequence length="270" mass="31302">MTAQNRYYLPESMPIIYCFACLQVALACSKETKKIYNQILECYKLPGVANFFSTFENEMPSQEEINSSNIESAMSKFVDNIFNNKVDELAFWFCDDNLKIDNQDIRLFQGLITELIKIGFNNQSEQAKGIYKITRDGSPLLVLAIKFYSSADYNNMRYIENEKMVGLKLSGQTLDLTKLVRTKPGSRKHRMQTKRYKQGGFAMCHDEKIAKVATSWYYSRVKFSGPKEFCIKMKGNDFTYDPSNVSNEIKPVMRQWVFQGENKSKILELR</sequence>
<organism evidence="1 2">
    <name type="scientific">Dehalococcoides mccartyi</name>
    <dbReference type="NCBI Taxonomy" id="61435"/>
    <lineage>
        <taxon>Bacteria</taxon>
        <taxon>Bacillati</taxon>
        <taxon>Chloroflexota</taxon>
        <taxon>Dehalococcoidia</taxon>
        <taxon>Dehalococcoidales</taxon>
        <taxon>Dehalococcoidaceae</taxon>
        <taxon>Dehalococcoides</taxon>
    </lineage>
</organism>
<evidence type="ECO:0000313" key="1">
    <source>
        <dbReference type="EMBL" id="RAL69107.1"/>
    </source>
</evidence>
<dbReference type="PROSITE" id="PS51257">
    <property type="entry name" value="PROKAR_LIPOPROTEIN"/>
    <property type="match status" value="1"/>
</dbReference>
<accession>A0A328EKP4</accession>
<name>A0A328EKP4_9CHLR</name>
<comment type="caution">
    <text evidence="1">The sequence shown here is derived from an EMBL/GenBank/DDBJ whole genome shotgun (WGS) entry which is preliminary data.</text>
</comment>
<reference evidence="1 2" key="1">
    <citation type="submission" date="2018-05" db="EMBL/GenBank/DDBJ databases">
        <title>Draft genome sequences of Dehalococcoides mccartyi strains RC and KS.</title>
        <authorList>
            <person name="Higgins S.A."/>
            <person name="Padilla-Crespo E."/>
            <person name="Loeffler F.E."/>
        </authorList>
    </citation>
    <scope>NUCLEOTIDE SEQUENCE [LARGE SCALE GENOMIC DNA]</scope>
    <source>
        <strain evidence="1 2">RC</strain>
    </source>
</reference>
<gene>
    <name evidence="1" type="ORF">C1G87_1081</name>
</gene>
<dbReference type="Proteomes" id="UP000249146">
    <property type="component" value="Unassembled WGS sequence"/>
</dbReference>
<dbReference type="EMBL" id="QGLC01000011">
    <property type="protein sequence ID" value="RAL69107.1"/>
    <property type="molecule type" value="Genomic_DNA"/>
</dbReference>
<dbReference type="AlphaFoldDB" id="A0A328EKP4"/>